<comment type="subcellular location">
    <subcellularLocation>
        <location evidence="1">Membrane</location>
    </subcellularLocation>
</comment>
<evidence type="ECO:0000259" key="6">
    <source>
        <dbReference type="SMART" id="SM00244"/>
    </source>
</evidence>
<name>A0ABS7SET6_9MICO</name>
<dbReference type="SMART" id="SM00244">
    <property type="entry name" value="PHB"/>
    <property type="match status" value="1"/>
</dbReference>
<dbReference type="Pfam" id="PF15975">
    <property type="entry name" value="Flot"/>
    <property type="match status" value="1"/>
</dbReference>
<dbReference type="Pfam" id="PF01145">
    <property type="entry name" value="Band_7"/>
    <property type="match status" value="1"/>
</dbReference>
<dbReference type="InterPro" id="IPR001107">
    <property type="entry name" value="Band_7"/>
</dbReference>
<organism evidence="7 8">
    <name type="scientific">Occultella gossypii</name>
    <dbReference type="NCBI Taxonomy" id="2800820"/>
    <lineage>
        <taxon>Bacteria</taxon>
        <taxon>Bacillati</taxon>
        <taxon>Actinomycetota</taxon>
        <taxon>Actinomycetes</taxon>
        <taxon>Micrococcales</taxon>
        <taxon>Ruaniaceae</taxon>
        <taxon>Occultella</taxon>
    </lineage>
</organism>
<keyword evidence="3 5" id="KW-0472">Membrane</keyword>
<feature type="transmembrane region" description="Helical" evidence="5">
    <location>
        <begin position="6"/>
        <end position="24"/>
    </location>
</feature>
<proteinExistence type="inferred from homology"/>
<evidence type="ECO:0000256" key="2">
    <source>
        <dbReference type="ARBA" id="ARBA00007161"/>
    </source>
</evidence>
<accession>A0ABS7SET6</accession>
<dbReference type="CDD" id="cd03399">
    <property type="entry name" value="SPFH_flotillin"/>
    <property type="match status" value="1"/>
</dbReference>
<comment type="caution">
    <text evidence="7">The sequence shown here is derived from an EMBL/GenBank/DDBJ whole genome shotgun (WGS) entry which is preliminary data.</text>
</comment>
<comment type="similarity">
    <text evidence="2">Belongs to the band 7/mec-2 family. Flotillin subfamily.</text>
</comment>
<dbReference type="Gene3D" id="3.30.479.30">
    <property type="entry name" value="Band 7 domain"/>
    <property type="match status" value="1"/>
</dbReference>
<evidence type="ECO:0000256" key="5">
    <source>
        <dbReference type="SAM" id="Phobius"/>
    </source>
</evidence>
<feature type="coiled-coil region" evidence="4">
    <location>
        <begin position="208"/>
        <end position="250"/>
    </location>
</feature>
<evidence type="ECO:0000313" key="8">
    <source>
        <dbReference type="Proteomes" id="UP000826651"/>
    </source>
</evidence>
<keyword evidence="5" id="KW-1133">Transmembrane helix</keyword>
<dbReference type="PANTHER" id="PTHR13806:SF46">
    <property type="entry name" value="FLOTILLIN-1-RELATED"/>
    <property type="match status" value="1"/>
</dbReference>
<evidence type="ECO:0000256" key="1">
    <source>
        <dbReference type="ARBA" id="ARBA00004370"/>
    </source>
</evidence>
<gene>
    <name evidence="7" type="ORF">KCQ71_19715</name>
</gene>
<dbReference type="InterPro" id="IPR036013">
    <property type="entry name" value="Band_7/SPFH_dom_sf"/>
</dbReference>
<dbReference type="SUPFAM" id="SSF117892">
    <property type="entry name" value="Band 7/SPFH domain"/>
    <property type="match status" value="1"/>
</dbReference>
<dbReference type="Proteomes" id="UP000826651">
    <property type="component" value="Unassembled WGS sequence"/>
</dbReference>
<evidence type="ECO:0000256" key="4">
    <source>
        <dbReference type="SAM" id="Coils"/>
    </source>
</evidence>
<evidence type="ECO:0000256" key="3">
    <source>
        <dbReference type="ARBA" id="ARBA00023136"/>
    </source>
</evidence>
<keyword evidence="8" id="KW-1185">Reference proteome</keyword>
<keyword evidence="5" id="KW-0812">Transmembrane</keyword>
<dbReference type="InterPro" id="IPR027705">
    <property type="entry name" value="Flotillin_fam"/>
</dbReference>
<dbReference type="EMBL" id="JAGSHT010000018">
    <property type="protein sequence ID" value="MBZ2198388.1"/>
    <property type="molecule type" value="Genomic_DNA"/>
</dbReference>
<keyword evidence="4" id="KW-0175">Coiled coil</keyword>
<dbReference type="PANTHER" id="PTHR13806">
    <property type="entry name" value="FLOTILLIN-RELATED"/>
    <property type="match status" value="1"/>
</dbReference>
<dbReference type="RefSeq" id="WP_223409138.1">
    <property type="nucleotide sequence ID" value="NZ_JAGSHT010000018.1"/>
</dbReference>
<reference evidence="7 8" key="1">
    <citation type="submission" date="2021-04" db="EMBL/GenBank/DDBJ databases">
        <title>Ruania sp. nov., isolated from sandy soil of mangrove forest.</title>
        <authorList>
            <person name="Ge X."/>
            <person name="Huang R."/>
            <person name="Liu W."/>
        </authorList>
    </citation>
    <scope>NUCLEOTIDE SEQUENCE [LARGE SCALE GENOMIC DNA]</scope>
    <source>
        <strain evidence="7 8">N2-46</strain>
    </source>
</reference>
<protein>
    <submittedName>
        <fullName evidence="7">Flotillin family protein</fullName>
    </submittedName>
</protein>
<sequence>MDFASPIVLVIAIVVVIVLIGGLISSRYKVAGPDQAFIVTGRKGKAVKNPETGVISTDLSGQKVVMGGGVFVWPFVQRIHTLDLSSRRIMVQIRGAVSGQGIKLNLDGVAIVKVGGNVDSIRAGAQRFLSQQNEIDIFTQETLAGSLRSIVGSLSVEQIIRDRAAFAQRVADEAESSLTGQGLVLDTFQIQDITDDGSYLADLGRPESAKLQRIASVAEAEARQAAEQARIKAEEEIAIAQRTLALKQAEIRSETDAAQAQAAASGPLAQADRDQAILAEQEKVAVRQAALKERQLDTEVRKPADAERYRVETAAEANRNAEIFEAEANKAAAIAAAEAESEKSRLVGVGEKSRRSALAEAEAIEGQNRGAAEKARRVAEAEATRAEGDAEAAAILAKGHAEAEAMDKRADAFARYNDAAVLQMLVEVLPQIAHEVAAPMANIDKLTVVSTDGAGALPKQVTNNMVQTMELLKNTTGIDINALLESFAVKITPDGVEPTDEEPARGIVRQVPTETDGVGSL</sequence>
<dbReference type="InterPro" id="IPR031905">
    <property type="entry name" value="Flotillin_C"/>
</dbReference>
<feature type="domain" description="Band 7" evidence="6">
    <location>
        <begin position="26"/>
        <end position="218"/>
    </location>
</feature>
<evidence type="ECO:0000313" key="7">
    <source>
        <dbReference type="EMBL" id="MBZ2198388.1"/>
    </source>
</evidence>